<organism evidence="1 2">
    <name type="scientific">Brevibacterium aurantiacum</name>
    <dbReference type="NCBI Taxonomy" id="273384"/>
    <lineage>
        <taxon>Bacteria</taxon>
        <taxon>Bacillati</taxon>
        <taxon>Actinomycetota</taxon>
        <taxon>Actinomycetes</taxon>
        <taxon>Micrococcales</taxon>
        <taxon>Brevibacteriaceae</taxon>
        <taxon>Brevibacterium</taxon>
    </lineage>
</organism>
<evidence type="ECO:0000313" key="1">
    <source>
        <dbReference type="EMBL" id="SMY02609.1"/>
    </source>
</evidence>
<sequence length="229" mass="24908">MEKQIGGRPRQIEVEDILRASRAVGMRALSLNAVASRLDVSAAALYRHVEGRWGLERLLGEQLLGELQLHDDPAHDPVQHLLSFGLQLREHSIEHPGLVTYLQTLFPRGEGGRALLSTEVEALVRRGYAPDAAIVLASAVASTTIGYAAAEESQQLHAKELDAQRTHATQGLLADAHLHQPHSVLPQIDSDSYVRLLLTAAIRGFVDIAPPGRDVEIFLAELRAIGQGI</sequence>
<proteinExistence type="predicted"/>
<dbReference type="Proteomes" id="UP000234327">
    <property type="component" value="Unassembled WGS sequence"/>
</dbReference>
<dbReference type="InterPro" id="IPR036271">
    <property type="entry name" value="Tet_transcr_reg_TetR-rel_C_sf"/>
</dbReference>
<accession>A0A2H1KSH9</accession>
<dbReference type="AlphaFoldDB" id="A0A2H1KSH9"/>
<dbReference type="InterPro" id="IPR009057">
    <property type="entry name" value="Homeodomain-like_sf"/>
</dbReference>
<dbReference type="SUPFAM" id="SSF46689">
    <property type="entry name" value="Homeodomain-like"/>
    <property type="match status" value="1"/>
</dbReference>
<dbReference type="EMBL" id="FXYZ01000035">
    <property type="protein sequence ID" value="SMY02609.1"/>
    <property type="molecule type" value="Genomic_DNA"/>
</dbReference>
<dbReference type="RefSeq" id="WP_101598864.1">
    <property type="nucleotide sequence ID" value="NZ_FXYZ01000035.1"/>
</dbReference>
<reference evidence="1 2" key="1">
    <citation type="submission" date="2017-03" db="EMBL/GenBank/DDBJ databases">
        <authorList>
            <person name="Afonso C.L."/>
            <person name="Miller P.J."/>
            <person name="Scott M.A."/>
            <person name="Spackman E."/>
            <person name="Goraichik I."/>
            <person name="Dimitrov K.M."/>
            <person name="Suarez D.L."/>
            <person name="Swayne D.E."/>
        </authorList>
    </citation>
    <scope>NUCLEOTIDE SEQUENCE [LARGE SCALE GENOMIC DNA]</scope>
    <source>
        <strain evidence="2">6(3)</strain>
    </source>
</reference>
<protein>
    <submittedName>
        <fullName evidence="1">Transcriptional regulator, TetR family</fullName>
    </submittedName>
</protein>
<gene>
    <name evidence="1" type="ORF">BAURA63_03676</name>
</gene>
<dbReference type="Gene3D" id="1.10.357.10">
    <property type="entry name" value="Tetracycline Repressor, domain 2"/>
    <property type="match status" value="1"/>
</dbReference>
<name>A0A2H1KSH9_BREAU</name>
<dbReference type="SUPFAM" id="SSF48498">
    <property type="entry name" value="Tetracyclin repressor-like, C-terminal domain"/>
    <property type="match status" value="1"/>
</dbReference>
<evidence type="ECO:0000313" key="2">
    <source>
        <dbReference type="Proteomes" id="UP000234327"/>
    </source>
</evidence>